<sequence length="463" mass="51628">MMATETNNYTPGGKLQDVVNPPASSDQVKALVAGGCPSDSGEGNNSKISEKGMNQLNLEVDPTSLQLPKTMKDRRGSISSNVSSIGSNASSLQSKKRKLEEMYEGSLGDNGLEHELIMRIEAIEKETLKQLEEKRKKSNFPKIVIEYTQGQLVQIKAAILSTVLENVRLKGRLDGLMEEAMGRSVRSQTTYRDKLMKNKPPALPAVAGKKIKLQRRHIARVSTGDASDSAEIIKAKIVRLVNPSQSKVHVKSLFKTKSGALLIETGSDADLRKLENDPKLKESGIKFDTRESRRPRMILYDVPGTYTADTLKKAIMDQNEDMVTQTNDFDPKFKFGKKGLETTHWVLEVTPAFRTSVSQTKGLYIGWQRCRIKDFRHISRCYKCQEPGHIAKYCRATIDTCGKCSEEGHATRDCTKNDRVKRCAPCARAGKPSDHYMDSKCPLYDTALKRIISSTDYGQYGKP</sequence>
<dbReference type="AlphaFoldDB" id="A0ABD2WK33"/>
<dbReference type="Proteomes" id="UP001627154">
    <property type="component" value="Unassembled WGS sequence"/>
</dbReference>
<feature type="region of interest" description="Disordered" evidence="2">
    <location>
        <begin position="71"/>
        <end position="94"/>
    </location>
</feature>
<keyword evidence="1" id="KW-0862">Zinc</keyword>
<proteinExistence type="predicted"/>
<dbReference type="PROSITE" id="PS50158">
    <property type="entry name" value="ZF_CCHC"/>
    <property type="match status" value="2"/>
</dbReference>
<dbReference type="SUPFAM" id="SSF57756">
    <property type="entry name" value="Retrovirus zinc finger-like domains"/>
    <property type="match status" value="1"/>
</dbReference>
<evidence type="ECO:0000256" key="1">
    <source>
        <dbReference type="PROSITE-ProRule" id="PRU00047"/>
    </source>
</evidence>
<protein>
    <recommendedName>
        <fullName evidence="3">CCHC-type domain-containing protein</fullName>
    </recommendedName>
</protein>
<dbReference type="Gene3D" id="4.10.60.10">
    <property type="entry name" value="Zinc finger, CCHC-type"/>
    <property type="match status" value="1"/>
</dbReference>
<evidence type="ECO:0000313" key="4">
    <source>
        <dbReference type="EMBL" id="KAL3393291.1"/>
    </source>
</evidence>
<feature type="domain" description="CCHC-type" evidence="3">
    <location>
        <begin position="380"/>
        <end position="395"/>
    </location>
</feature>
<dbReference type="InterPro" id="IPR036875">
    <property type="entry name" value="Znf_CCHC_sf"/>
</dbReference>
<reference evidence="4 5" key="1">
    <citation type="journal article" date="2024" name="bioRxiv">
        <title>A reference genome for Trichogramma kaykai: A tiny desert-dwelling parasitoid wasp with competing sex-ratio distorters.</title>
        <authorList>
            <person name="Culotta J."/>
            <person name="Lindsey A.R."/>
        </authorList>
    </citation>
    <scope>NUCLEOTIDE SEQUENCE [LARGE SCALE GENOMIC DNA]</scope>
    <source>
        <strain evidence="4 5">KSX58</strain>
    </source>
</reference>
<feature type="compositionally biased region" description="Polar residues" evidence="2">
    <location>
        <begin position="1"/>
        <end position="10"/>
    </location>
</feature>
<comment type="caution">
    <text evidence="4">The sequence shown here is derived from an EMBL/GenBank/DDBJ whole genome shotgun (WGS) entry which is preliminary data.</text>
</comment>
<dbReference type="SMART" id="SM00343">
    <property type="entry name" value="ZnF_C2HC"/>
    <property type="match status" value="2"/>
</dbReference>
<feature type="compositionally biased region" description="Low complexity" evidence="2">
    <location>
        <begin position="77"/>
        <end position="91"/>
    </location>
</feature>
<gene>
    <name evidence="4" type="ORF">TKK_012276</name>
</gene>
<accession>A0ABD2WK33</accession>
<dbReference type="InterPro" id="IPR001878">
    <property type="entry name" value="Znf_CCHC"/>
</dbReference>
<keyword evidence="1" id="KW-0479">Metal-binding</keyword>
<evidence type="ECO:0000313" key="5">
    <source>
        <dbReference type="Proteomes" id="UP001627154"/>
    </source>
</evidence>
<feature type="domain" description="CCHC-type" evidence="3">
    <location>
        <begin position="401"/>
        <end position="416"/>
    </location>
</feature>
<keyword evidence="1" id="KW-0863">Zinc-finger</keyword>
<dbReference type="GO" id="GO:0008270">
    <property type="term" value="F:zinc ion binding"/>
    <property type="evidence" value="ECO:0007669"/>
    <property type="project" value="UniProtKB-KW"/>
</dbReference>
<name>A0ABD2WK33_9HYME</name>
<organism evidence="4 5">
    <name type="scientific">Trichogramma kaykai</name>
    <dbReference type="NCBI Taxonomy" id="54128"/>
    <lineage>
        <taxon>Eukaryota</taxon>
        <taxon>Metazoa</taxon>
        <taxon>Ecdysozoa</taxon>
        <taxon>Arthropoda</taxon>
        <taxon>Hexapoda</taxon>
        <taxon>Insecta</taxon>
        <taxon>Pterygota</taxon>
        <taxon>Neoptera</taxon>
        <taxon>Endopterygota</taxon>
        <taxon>Hymenoptera</taxon>
        <taxon>Apocrita</taxon>
        <taxon>Proctotrupomorpha</taxon>
        <taxon>Chalcidoidea</taxon>
        <taxon>Trichogrammatidae</taxon>
        <taxon>Trichogramma</taxon>
    </lineage>
</organism>
<dbReference type="EMBL" id="JBJJXI010000099">
    <property type="protein sequence ID" value="KAL3393291.1"/>
    <property type="molecule type" value="Genomic_DNA"/>
</dbReference>
<feature type="region of interest" description="Disordered" evidence="2">
    <location>
        <begin position="1"/>
        <end position="26"/>
    </location>
</feature>
<keyword evidence="5" id="KW-1185">Reference proteome</keyword>
<dbReference type="Pfam" id="PF00098">
    <property type="entry name" value="zf-CCHC"/>
    <property type="match status" value="1"/>
</dbReference>
<evidence type="ECO:0000256" key="2">
    <source>
        <dbReference type="SAM" id="MobiDB-lite"/>
    </source>
</evidence>
<evidence type="ECO:0000259" key="3">
    <source>
        <dbReference type="PROSITE" id="PS50158"/>
    </source>
</evidence>